<dbReference type="Pfam" id="PF13515">
    <property type="entry name" value="FUSC_2"/>
    <property type="match status" value="1"/>
</dbReference>
<evidence type="ECO:0000256" key="4">
    <source>
        <dbReference type="ARBA" id="ARBA00022989"/>
    </source>
</evidence>
<sequence>MIGALCDQTLIGMWISMGTLLLAAGERSVAYPVRFRQIAVTTPLAAAAYFLGELSHAPHALTVVVMAVIAFACGVGSGYSSTFSVGSMQAMLIAAIAIGVPAAAPYWKAAALFVVGAAIYALVLAVEVVVDPRRPQRSAEADMIRALGALSRCRADGTADLAAARARAIAAIDAFDAMGIASRGTSHGPTPEYVRASTVVRAADQLLARLLADDADPELCARAADRLEEGAAAVMRRRPLTPIDATGDTLIRVRMLEDALWRAGPAHDELPVAERARLALPGVALVSSAARLALCTGLAYAAFYLLPVAHSYWIALTVALVMKPDLGSIFSRAVLRSLGTVAGAAIAVVVGALLTTSGGEALAIAVLAACLPWAMARSYLWQAVFLTPLIMLLIDAVVPHESVLDISEARLITTVIGGLIVVVFGYLIWPSQRHPRVDVAFAAAIEALAAYLRGVADGAAAERVTAERRRAYRRLFDTRVHLQRTLSEPPPAGAEAWSWIPLVTAAERIADRITGISALRRPVPRADLVAAADALDDLVGETETAHAASDRVMSSASWRPYEAAVSSSDPDVRELADEIVHLRTSVRRGEGS</sequence>
<comment type="subcellular location">
    <subcellularLocation>
        <location evidence="1">Cell membrane</location>
        <topology evidence="1">Multi-pass membrane protein</topology>
    </subcellularLocation>
</comment>
<organism evidence="9 10">
    <name type="scientific">Gordonia paraffinivorans NBRC 108238</name>
    <dbReference type="NCBI Taxonomy" id="1223543"/>
    <lineage>
        <taxon>Bacteria</taxon>
        <taxon>Bacillati</taxon>
        <taxon>Actinomycetota</taxon>
        <taxon>Actinomycetes</taxon>
        <taxon>Mycobacteriales</taxon>
        <taxon>Gordoniaceae</taxon>
        <taxon>Gordonia</taxon>
    </lineage>
</organism>
<keyword evidence="10" id="KW-1185">Reference proteome</keyword>
<name>A0ABQ0IPR7_9ACTN</name>
<feature type="transmembrane region" description="Helical" evidence="7">
    <location>
        <begin position="342"/>
        <end position="374"/>
    </location>
</feature>
<dbReference type="EMBL" id="BAOQ01000035">
    <property type="protein sequence ID" value="GAC85490.1"/>
    <property type="molecule type" value="Genomic_DNA"/>
</dbReference>
<evidence type="ECO:0000256" key="6">
    <source>
        <dbReference type="ARBA" id="ARBA00043993"/>
    </source>
</evidence>
<reference evidence="9 10" key="1">
    <citation type="submission" date="2013-02" db="EMBL/GenBank/DDBJ databases">
        <title>Whole genome shotgun sequence of Gordonia paraffinivorans NBRC 108238.</title>
        <authorList>
            <person name="Isaki-Nakamura S."/>
            <person name="Hosoyama A."/>
            <person name="Tsuchikane K."/>
            <person name="Ando Y."/>
            <person name="Baba S."/>
            <person name="Ohji S."/>
            <person name="Hamada M."/>
            <person name="Tamura T."/>
            <person name="Yamazoe A."/>
            <person name="Yamazaki S."/>
            <person name="Fujita N."/>
        </authorList>
    </citation>
    <scope>NUCLEOTIDE SEQUENCE [LARGE SCALE GENOMIC DNA]</scope>
    <source>
        <strain evidence="9 10">NBRC 108238</strain>
    </source>
</reference>
<evidence type="ECO:0000256" key="1">
    <source>
        <dbReference type="ARBA" id="ARBA00004651"/>
    </source>
</evidence>
<evidence type="ECO:0000256" key="2">
    <source>
        <dbReference type="ARBA" id="ARBA00022475"/>
    </source>
</evidence>
<feature type="transmembrane region" description="Helical" evidence="7">
    <location>
        <begin position="380"/>
        <end position="398"/>
    </location>
</feature>
<evidence type="ECO:0000256" key="3">
    <source>
        <dbReference type="ARBA" id="ARBA00022692"/>
    </source>
</evidence>
<evidence type="ECO:0000256" key="7">
    <source>
        <dbReference type="SAM" id="Phobius"/>
    </source>
</evidence>
<feature type="transmembrane region" description="Helical" evidence="7">
    <location>
        <begin position="59"/>
        <end position="79"/>
    </location>
</feature>
<feature type="transmembrane region" description="Helical" evidence="7">
    <location>
        <begin position="86"/>
        <end position="104"/>
    </location>
</feature>
<evidence type="ECO:0000313" key="9">
    <source>
        <dbReference type="EMBL" id="GAC85490.1"/>
    </source>
</evidence>
<comment type="similarity">
    <text evidence="6">Belongs to the YccS/YhfK family.</text>
</comment>
<keyword evidence="2" id="KW-1003">Cell membrane</keyword>
<dbReference type="PANTHER" id="PTHR30509:SF9">
    <property type="entry name" value="MULTIDRUG RESISTANCE PROTEIN MDTO"/>
    <property type="match status" value="1"/>
</dbReference>
<evidence type="ECO:0000313" key="10">
    <source>
        <dbReference type="Proteomes" id="UP000035021"/>
    </source>
</evidence>
<feature type="transmembrane region" description="Helical" evidence="7">
    <location>
        <begin position="410"/>
        <end position="429"/>
    </location>
</feature>
<dbReference type="Proteomes" id="UP000035021">
    <property type="component" value="Unassembled WGS sequence"/>
</dbReference>
<comment type="caution">
    <text evidence="9">The sequence shown here is derived from an EMBL/GenBank/DDBJ whole genome shotgun (WGS) entry which is preliminary data.</text>
</comment>
<evidence type="ECO:0000259" key="8">
    <source>
        <dbReference type="Pfam" id="PF13515"/>
    </source>
</evidence>
<dbReference type="InterPro" id="IPR049453">
    <property type="entry name" value="Memb_transporter_dom"/>
</dbReference>
<protein>
    <recommendedName>
        <fullName evidence="8">Integral membrane bound transporter domain-containing protein</fullName>
    </recommendedName>
</protein>
<keyword evidence="4 7" id="KW-1133">Transmembrane helix</keyword>
<keyword evidence="5 7" id="KW-0472">Membrane</keyword>
<gene>
    <name evidence="9" type="ORF">GP2_035_00640</name>
</gene>
<keyword evidence="3 7" id="KW-0812">Transmembrane</keyword>
<dbReference type="PANTHER" id="PTHR30509">
    <property type="entry name" value="P-HYDROXYBENZOIC ACID EFFLUX PUMP SUBUNIT-RELATED"/>
    <property type="match status" value="1"/>
</dbReference>
<evidence type="ECO:0000256" key="5">
    <source>
        <dbReference type="ARBA" id="ARBA00023136"/>
    </source>
</evidence>
<feature type="domain" description="Integral membrane bound transporter" evidence="8">
    <location>
        <begin position="298"/>
        <end position="424"/>
    </location>
</feature>
<proteinExistence type="inferred from homology"/>
<accession>A0ABQ0IPR7</accession>
<feature type="transmembrane region" description="Helical" evidence="7">
    <location>
        <begin position="110"/>
        <end position="130"/>
    </location>
</feature>